<comment type="catalytic activity">
    <reaction evidence="3">
        <text>cytidine(34) in elongator tRNA(Met) + acetate + ATP = N(4)-acetylcytidine(34) in elongator tRNA(Met) + AMP + diphosphate</text>
        <dbReference type="Rhea" id="RHEA:58144"/>
        <dbReference type="Rhea" id="RHEA-COMP:10693"/>
        <dbReference type="Rhea" id="RHEA-COMP:10694"/>
        <dbReference type="ChEBI" id="CHEBI:30089"/>
        <dbReference type="ChEBI" id="CHEBI:30616"/>
        <dbReference type="ChEBI" id="CHEBI:33019"/>
        <dbReference type="ChEBI" id="CHEBI:74900"/>
        <dbReference type="ChEBI" id="CHEBI:82748"/>
        <dbReference type="ChEBI" id="CHEBI:456215"/>
    </reaction>
</comment>
<keyword evidence="3" id="KW-0547">Nucleotide-binding</keyword>
<evidence type="ECO:0000256" key="2">
    <source>
        <dbReference type="ARBA" id="ARBA00022694"/>
    </source>
</evidence>
<feature type="binding site" evidence="3">
    <location>
        <begin position="10"/>
        <end position="23"/>
    </location>
    <ligand>
        <name>ATP</name>
        <dbReference type="ChEBI" id="CHEBI:30616"/>
    </ligand>
</feature>
<keyword evidence="2 3" id="KW-0819">tRNA processing</keyword>
<feature type="binding site" evidence="3">
    <location>
        <position position="104"/>
    </location>
    <ligand>
        <name>ATP</name>
        <dbReference type="ChEBI" id="CHEBI:30616"/>
    </ligand>
</feature>
<name>A0ABY5BSA0_9LACO</name>
<keyword evidence="3" id="KW-0694">RNA-binding</keyword>
<keyword evidence="1 3" id="KW-0436">Ligase</keyword>
<evidence type="ECO:0000313" key="4">
    <source>
        <dbReference type="EMBL" id="USS85254.1"/>
    </source>
</evidence>
<evidence type="ECO:0000313" key="5">
    <source>
        <dbReference type="Proteomes" id="UP001056707"/>
    </source>
</evidence>
<keyword evidence="3" id="KW-0963">Cytoplasm</keyword>
<dbReference type="EMBL" id="CP097116">
    <property type="protein sequence ID" value="USS85254.1"/>
    <property type="molecule type" value="Genomic_DNA"/>
</dbReference>
<organism evidence="4 5">
    <name type="scientific">Fructilactobacillus myrtifloralis</name>
    <dbReference type="NCBI Taxonomy" id="2940301"/>
    <lineage>
        <taxon>Bacteria</taxon>
        <taxon>Bacillati</taxon>
        <taxon>Bacillota</taxon>
        <taxon>Bacilli</taxon>
        <taxon>Lactobacillales</taxon>
        <taxon>Lactobacillaceae</taxon>
        <taxon>Fructilactobacillus</taxon>
    </lineage>
</organism>
<comment type="function">
    <text evidence="3">Catalyzes the formation of N(4)-acetylcytidine (ac(4)C) at the wobble position of elongator tRNA(Met), using acetate and ATP as substrates. First activates an acetate ion to form acetyladenylate (Ac-AMP) and then transfers the acetyl group to tRNA to form ac(4)C34.</text>
</comment>
<keyword evidence="3" id="KW-0067">ATP-binding</keyword>
<feature type="binding site" evidence="3">
    <location>
        <position position="179"/>
    </location>
    <ligand>
        <name>ATP</name>
        <dbReference type="ChEBI" id="CHEBI:30616"/>
    </ligand>
</feature>
<proteinExistence type="inferred from homology"/>
<protein>
    <recommendedName>
        <fullName evidence="3">tRNA(Met) cytidine acetate ligase</fullName>
        <ecNumber evidence="3">6.3.4.-</ecNumber>
    </recommendedName>
</protein>
<evidence type="ECO:0000256" key="3">
    <source>
        <dbReference type="HAMAP-Rule" id="MF_01539"/>
    </source>
</evidence>
<dbReference type="PANTHER" id="PTHR37825:SF1">
    <property type="entry name" value="TRNA(MET) CYTIDINE ACETATE LIGASE"/>
    <property type="match status" value="1"/>
</dbReference>
<dbReference type="PANTHER" id="PTHR37825">
    <property type="entry name" value="TRNA(MET) CYTIDINE ACETATE LIGASE"/>
    <property type="match status" value="1"/>
</dbReference>
<reference evidence="4" key="1">
    <citation type="submission" date="2022-05" db="EMBL/GenBank/DDBJ databases">
        <authorList>
            <person name="Oliphant S.A."/>
            <person name="Watson-Haigh N.S."/>
            <person name="Sumby K.M."/>
            <person name="Gardner J.M."/>
            <person name="Jiranek V."/>
        </authorList>
    </citation>
    <scope>NUCLEOTIDE SEQUENCE</scope>
    <source>
        <strain evidence="4">KI16_H9</strain>
    </source>
</reference>
<gene>
    <name evidence="3" type="primary">tmcAL</name>
    <name evidence="4" type="ORF">M3M35_00905</name>
</gene>
<dbReference type="InterPro" id="IPR008513">
    <property type="entry name" value="tRNA(Met)_cyd_acetate_ligase"/>
</dbReference>
<accession>A0ABY5BSA0</accession>
<dbReference type="Pfam" id="PF05636">
    <property type="entry name" value="HIGH_NTase1"/>
    <property type="match status" value="1"/>
</dbReference>
<comment type="caution">
    <text evidence="3">Lacks conserved residue(s) required for the propagation of feature annotation.</text>
</comment>
<dbReference type="Gene3D" id="3.40.50.620">
    <property type="entry name" value="HUPs"/>
    <property type="match status" value="1"/>
</dbReference>
<comment type="subcellular location">
    <subcellularLocation>
        <location evidence="3">Cytoplasm</location>
    </subcellularLocation>
</comment>
<dbReference type="InterPro" id="IPR014729">
    <property type="entry name" value="Rossmann-like_a/b/a_fold"/>
</dbReference>
<comment type="similarity">
    <text evidence="3">Belongs to the TmcAL family.</text>
</comment>
<keyword evidence="3" id="KW-0820">tRNA-binding</keyword>
<keyword evidence="5" id="KW-1185">Reference proteome</keyword>
<dbReference type="EC" id="6.3.4.-" evidence="3"/>
<dbReference type="Proteomes" id="UP001056707">
    <property type="component" value="Chromosome"/>
</dbReference>
<dbReference type="RefSeq" id="WP_252750149.1">
    <property type="nucleotide sequence ID" value="NZ_CP097116.1"/>
</dbReference>
<evidence type="ECO:0000256" key="1">
    <source>
        <dbReference type="ARBA" id="ARBA00022598"/>
    </source>
</evidence>
<dbReference type="HAMAP" id="MF_01539">
    <property type="entry name" value="TmcAL"/>
    <property type="match status" value="1"/>
</dbReference>
<dbReference type="SUPFAM" id="SSF52374">
    <property type="entry name" value="Nucleotidylyl transferase"/>
    <property type="match status" value="1"/>
</dbReference>
<feature type="binding site" evidence="3">
    <location>
        <position position="154"/>
    </location>
    <ligand>
        <name>ATP</name>
        <dbReference type="ChEBI" id="CHEBI:30616"/>
    </ligand>
</feature>
<sequence>MTALRAVAVIAEYVPFHNGHLWQLHEAQRLTQADVTVAIMSGNWTQRGEPAVFDKWTRTKMALANGVDLVIELPAVSAVQPAHLFAQRAVELVQALHCDDLSFGSEHPDWDFNQLAQLDVQATGQEFQDHHLNFPTAFRQALLREYGLALQEPNDTLGFWYAQAAGQFSHPVHLVPVKRQGSGHRDQQLGRTISSGTAIRRALLAGDLDYRTSVPAASNQAWTGLTPLDWEQFWPYLKYAITQQTPAELRQIYQMTEGLEYRLQRLAPSAPSFANFLAAVKTKRYTYPRLQRLCTYILLNFQAQAVRDYQPVLRVLGMTTRGQQYLHTVKKHLELPLITTASKTALDQDLALEARAGLVTELVNGRIQDRGRSVIRKPAIKE</sequence>
<dbReference type="NCBIfam" id="NF010191">
    <property type="entry name" value="PRK13670.1"/>
    <property type="match status" value="1"/>
</dbReference>